<name>A0ABS8TGY3_DATST</name>
<evidence type="ECO:0000313" key="2">
    <source>
        <dbReference type="EMBL" id="MCD7470757.1"/>
    </source>
</evidence>
<feature type="compositionally biased region" description="Acidic residues" evidence="1">
    <location>
        <begin position="112"/>
        <end position="124"/>
    </location>
</feature>
<feature type="region of interest" description="Disordered" evidence="1">
    <location>
        <begin position="148"/>
        <end position="167"/>
    </location>
</feature>
<organism evidence="2 3">
    <name type="scientific">Datura stramonium</name>
    <name type="common">Jimsonweed</name>
    <name type="synonym">Common thornapple</name>
    <dbReference type="NCBI Taxonomy" id="4076"/>
    <lineage>
        <taxon>Eukaryota</taxon>
        <taxon>Viridiplantae</taxon>
        <taxon>Streptophyta</taxon>
        <taxon>Embryophyta</taxon>
        <taxon>Tracheophyta</taxon>
        <taxon>Spermatophyta</taxon>
        <taxon>Magnoliopsida</taxon>
        <taxon>eudicotyledons</taxon>
        <taxon>Gunneridae</taxon>
        <taxon>Pentapetalae</taxon>
        <taxon>asterids</taxon>
        <taxon>lamiids</taxon>
        <taxon>Solanales</taxon>
        <taxon>Solanaceae</taxon>
        <taxon>Solanoideae</taxon>
        <taxon>Datureae</taxon>
        <taxon>Datura</taxon>
    </lineage>
</organism>
<gene>
    <name evidence="2" type="ORF">HAX54_010863</name>
</gene>
<keyword evidence="3" id="KW-1185">Reference proteome</keyword>
<dbReference type="Proteomes" id="UP000823775">
    <property type="component" value="Unassembled WGS sequence"/>
</dbReference>
<proteinExistence type="predicted"/>
<reference evidence="2 3" key="1">
    <citation type="journal article" date="2021" name="BMC Genomics">
        <title>Datura genome reveals duplications of psychoactive alkaloid biosynthetic genes and high mutation rate following tissue culture.</title>
        <authorList>
            <person name="Rajewski A."/>
            <person name="Carter-House D."/>
            <person name="Stajich J."/>
            <person name="Litt A."/>
        </authorList>
    </citation>
    <scope>NUCLEOTIDE SEQUENCE [LARGE SCALE GENOMIC DNA]</scope>
    <source>
        <strain evidence="2">AR-01</strain>
    </source>
</reference>
<feature type="region of interest" description="Disordered" evidence="1">
    <location>
        <begin position="108"/>
        <end position="130"/>
    </location>
</feature>
<dbReference type="EMBL" id="JACEIK010001602">
    <property type="protein sequence ID" value="MCD7470757.1"/>
    <property type="molecule type" value="Genomic_DNA"/>
</dbReference>
<sequence>MSMAPPPLRQYNLHWVTKKEDKKWFKEHKESKYSHDMFIDRNCLSLVFPHMVDSILTLGLGFMFNALGDCNLNMVREFLANWMSKERVGPGYEEPLDDDVATEDEMARVDSDIESSDEEEEDSEMGGKVGVNDARIEASSGALAHYATSRVRSHQHGHTTRREAPSSWHVAMHGAEERLAQGQALQQVQCGLDHAQWHG</sequence>
<comment type="caution">
    <text evidence="2">The sequence shown here is derived from an EMBL/GenBank/DDBJ whole genome shotgun (WGS) entry which is preliminary data.</text>
</comment>
<protein>
    <submittedName>
        <fullName evidence="2">Uncharacterized protein</fullName>
    </submittedName>
</protein>
<evidence type="ECO:0000256" key="1">
    <source>
        <dbReference type="SAM" id="MobiDB-lite"/>
    </source>
</evidence>
<accession>A0ABS8TGY3</accession>
<evidence type="ECO:0000313" key="3">
    <source>
        <dbReference type="Proteomes" id="UP000823775"/>
    </source>
</evidence>